<dbReference type="EMBL" id="LVJI01000048">
    <property type="protein sequence ID" value="OAB41054.1"/>
    <property type="molecule type" value="Genomic_DNA"/>
</dbReference>
<dbReference type="CDD" id="cd02440">
    <property type="entry name" value="AdoMet_MTases"/>
    <property type="match status" value="1"/>
</dbReference>
<protein>
    <recommendedName>
        <fullName evidence="1">Methyltransferase domain-containing protein</fullName>
    </recommendedName>
</protein>
<dbReference type="Gene3D" id="3.40.50.150">
    <property type="entry name" value="Vaccinia Virus protein VP39"/>
    <property type="match status" value="1"/>
</dbReference>
<feature type="domain" description="Methyltransferase" evidence="1">
    <location>
        <begin position="56"/>
        <end position="157"/>
    </location>
</feature>
<gene>
    <name evidence="2" type="ORF">PBAT_21035</name>
</gene>
<dbReference type="AlphaFoldDB" id="A0A168JSX8"/>
<accession>A0A168JSX8</accession>
<name>A0A168JSX8_9BACL</name>
<organism evidence="2 3">
    <name type="scientific">Paenibacillus antarcticus</name>
    <dbReference type="NCBI Taxonomy" id="253703"/>
    <lineage>
        <taxon>Bacteria</taxon>
        <taxon>Bacillati</taxon>
        <taxon>Bacillota</taxon>
        <taxon>Bacilli</taxon>
        <taxon>Bacillales</taxon>
        <taxon>Paenibacillaceae</taxon>
        <taxon>Paenibacillus</taxon>
    </lineage>
</organism>
<dbReference type="SUPFAM" id="SSF53335">
    <property type="entry name" value="S-adenosyl-L-methionine-dependent methyltransferases"/>
    <property type="match status" value="1"/>
</dbReference>
<keyword evidence="3" id="KW-1185">Reference proteome</keyword>
<proteinExistence type="predicted"/>
<dbReference type="PANTHER" id="PTHR43667:SF2">
    <property type="entry name" value="FATTY ACID C-METHYL TRANSFERASE"/>
    <property type="match status" value="1"/>
</dbReference>
<dbReference type="OrthoDB" id="9804312at2"/>
<dbReference type="InterPro" id="IPR050723">
    <property type="entry name" value="CFA/CMAS"/>
</dbReference>
<dbReference type="PANTHER" id="PTHR43667">
    <property type="entry name" value="CYCLOPROPANE-FATTY-ACYL-PHOSPHOLIPID SYNTHASE"/>
    <property type="match status" value="1"/>
</dbReference>
<evidence type="ECO:0000259" key="1">
    <source>
        <dbReference type="Pfam" id="PF13649"/>
    </source>
</evidence>
<dbReference type="InterPro" id="IPR029063">
    <property type="entry name" value="SAM-dependent_MTases_sf"/>
</dbReference>
<dbReference type="RefSeq" id="WP_068652611.1">
    <property type="nucleotide sequence ID" value="NZ_CP043611.1"/>
</dbReference>
<dbReference type="Pfam" id="PF13649">
    <property type="entry name" value="Methyltransf_25"/>
    <property type="match status" value="1"/>
</dbReference>
<dbReference type="InterPro" id="IPR041698">
    <property type="entry name" value="Methyltransf_25"/>
</dbReference>
<evidence type="ECO:0000313" key="3">
    <source>
        <dbReference type="Proteomes" id="UP000077355"/>
    </source>
</evidence>
<dbReference type="Proteomes" id="UP000077355">
    <property type="component" value="Unassembled WGS sequence"/>
</dbReference>
<sequence>MNQADFEEARKAEAIYHNELYSDHEILEPGTWLSKPNHVIMELLDRLLVHKDHVNVLDLGCGAGRNTIPIALRLQHTDSKVVGLDLLYEAINKLRDNTNKYGVTDVIQAKEGDVEHADITKDHYDYIVACGCLEHVSSEEAFVQVLERMKQGTRMGGIHCIIMNTDIQEVERDTGRELDTLIELNLPKDKAFTILEKVYYSWNVLEHTTVIHSVDEEKYDTPTQFRSQSITFAAQKVK</sequence>
<evidence type="ECO:0000313" key="2">
    <source>
        <dbReference type="EMBL" id="OAB41054.1"/>
    </source>
</evidence>
<reference evidence="2 3" key="1">
    <citation type="submission" date="2016-03" db="EMBL/GenBank/DDBJ databases">
        <title>Draft genome sequence of Paenibacillus antarcticus CECT 5836.</title>
        <authorList>
            <person name="Shin S.-K."/>
            <person name="Yi H."/>
        </authorList>
    </citation>
    <scope>NUCLEOTIDE SEQUENCE [LARGE SCALE GENOMIC DNA]</scope>
    <source>
        <strain evidence="2 3">CECT 5836</strain>
    </source>
</reference>
<comment type="caution">
    <text evidence="2">The sequence shown here is derived from an EMBL/GenBank/DDBJ whole genome shotgun (WGS) entry which is preliminary data.</text>
</comment>